<dbReference type="GO" id="GO:0052621">
    <property type="term" value="F:diguanylate cyclase activity"/>
    <property type="evidence" value="ECO:0007669"/>
    <property type="project" value="TreeGrafter"/>
</dbReference>
<dbReference type="Gene3D" id="3.30.70.270">
    <property type="match status" value="1"/>
</dbReference>
<evidence type="ECO:0000313" key="4">
    <source>
        <dbReference type="Proteomes" id="UP000037023"/>
    </source>
</evidence>
<dbReference type="InterPro" id="IPR043128">
    <property type="entry name" value="Rev_trsase/Diguanyl_cyclase"/>
</dbReference>
<dbReference type="EMBL" id="LGUP01000177">
    <property type="protein sequence ID" value="KOG24718.1"/>
    <property type="molecule type" value="Genomic_DNA"/>
</dbReference>
<comment type="caution">
    <text evidence="3">The sequence shown here is derived from an EMBL/GenBank/DDBJ whole genome shotgun (WGS) entry which is preliminary data.</text>
</comment>
<gene>
    <name evidence="3" type="ORF">ADK34_18640</name>
</gene>
<sequence>MDTQTLAAAGLPALGWALHGGLLLRRLATARRDPLTGLHTRAGWTTRAEHLIAKHPNALVVLVDLDDFKAVNDTHGHAAGDTVLTTTAQRLNDWCGRHGIAARLGGDEFAAIVADPAHTAGLFALRAALAEPVTHNRRTLRVSASVGHCHRDQLPVPLLTDALSAADASMYADKGHGRRNNTR</sequence>
<dbReference type="CDD" id="cd01949">
    <property type="entry name" value="GGDEF"/>
    <property type="match status" value="1"/>
</dbReference>
<dbReference type="SMART" id="SM00267">
    <property type="entry name" value="GGDEF"/>
    <property type="match status" value="1"/>
</dbReference>
<keyword evidence="1" id="KW-0812">Transmembrane</keyword>
<dbReference type="PROSITE" id="PS50887">
    <property type="entry name" value="GGDEF"/>
    <property type="match status" value="1"/>
</dbReference>
<dbReference type="SUPFAM" id="SSF55073">
    <property type="entry name" value="Nucleotide cyclase"/>
    <property type="match status" value="1"/>
</dbReference>
<dbReference type="Pfam" id="PF00990">
    <property type="entry name" value="GGDEF"/>
    <property type="match status" value="1"/>
</dbReference>
<dbReference type="Proteomes" id="UP000037023">
    <property type="component" value="Unassembled WGS sequence"/>
</dbReference>
<proteinExistence type="predicted"/>
<dbReference type="PANTHER" id="PTHR45138">
    <property type="entry name" value="REGULATORY COMPONENTS OF SENSORY TRANSDUCTION SYSTEM"/>
    <property type="match status" value="1"/>
</dbReference>
<dbReference type="GO" id="GO:1902201">
    <property type="term" value="P:negative regulation of bacterial-type flagellum-dependent cell motility"/>
    <property type="evidence" value="ECO:0007669"/>
    <property type="project" value="TreeGrafter"/>
</dbReference>
<dbReference type="InterPro" id="IPR000160">
    <property type="entry name" value="GGDEF_dom"/>
</dbReference>
<evidence type="ECO:0000259" key="2">
    <source>
        <dbReference type="PROSITE" id="PS50887"/>
    </source>
</evidence>
<dbReference type="OrthoDB" id="23692at2"/>
<feature type="transmembrane region" description="Helical" evidence="1">
    <location>
        <begin position="6"/>
        <end position="24"/>
    </location>
</feature>
<dbReference type="GO" id="GO:0043709">
    <property type="term" value="P:cell adhesion involved in single-species biofilm formation"/>
    <property type="evidence" value="ECO:0007669"/>
    <property type="project" value="TreeGrafter"/>
</dbReference>
<organism evidence="3 4">
    <name type="scientific">Streptomyces viridochromogenes</name>
    <dbReference type="NCBI Taxonomy" id="1938"/>
    <lineage>
        <taxon>Bacteria</taxon>
        <taxon>Bacillati</taxon>
        <taxon>Actinomycetota</taxon>
        <taxon>Actinomycetes</taxon>
        <taxon>Kitasatosporales</taxon>
        <taxon>Streptomycetaceae</taxon>
        <taxon>Streptomyces</taxon>
    </lineage>
</organism>
<dbReference type="InterPro" id="IPR029787">
    <property type="entry name" value="Nucleotide_cyclase"/>
</dbReference>
<dbReference type="PANTHER" id="PTHR45138:SF9">
    <property type="entry name" value="DIGUANYLATE CYCLASE DGCM-RELATED"/>
    <property type="match status" value="1"/>
</dbReference>
<dbReference type="NCBIfam" id="TIGR00254">
    <property type="entry name" value="GGDEF"/>
    <property type="match status" value="1"/>
</dbReference>
<feature type="domain" description="GGDEF" evidence="2">
    <location>
        <begin position="56"/>
        <end position="183"/>
    </location>
</feature>
<keyword evidence="1" id="KW-1133">Transmembrane helix</keyword>
<protein>
    <recommendedName>
        <fullName evidence="2">GGDEF domain-containing protein</fullName>
    </recommendedName>
</protein>
<name>A0A0L8KFL3_STRVR</name>
<keyword evidence="1" id="KW-0472">Membrane</keyword>
<evidence type="ECO:0000256" key="1">
    <source>
        <dbReference type="SAM" id="Phobius"/>
    </source>
</evidence>
<dbReference type="AlphaFoldDB" id="A0A0L8KFL3"/>
<dbReference type="InterPro" id="IPR050469">
    <property type="entry name" value="Diguanylate_Cyclase"/>
</dbReference>
<dbReference type="PATRIC" id="fig|1938.6.peg.4021"/>
<reference evidence="3 4" key="1">
    <citation type="submission" date="2015-06" db="EMBL/GenBank/DDBJ databases">
        <authorList>
            <person name="Hoefler B.C."/>
            <person name="Straight P.D."/>
        </authorList>
    </citation>
    <scope>NUCLEOTIDE SEQUENCE [LARGE SCALE GENOMIC DNA]</scope>
    <source>
        <strain evidence="3 4">NRRL 3427</strain>
    </source>
</reference>
<dbReference type="GO" id="GO:0005886">
    <property type="term" value="C:plasma membrane"/>
    <property type="evidence" value="ECO:0007669"/>
    <property type="project" value="TreeGrafter"/>
</dbReference>
<accession>A0A0L8KFL3</accession>
<evidence type="ECO:0000313" key="3">
    <source>
        <dbReference type="EMBL" id="KOG24718.1"/>
    </source>
</evidence>
<dbReference type="RefSeq" id="WP_033206838.1">
    <property type="nucleotide sequence ID" value="NZ_LGUP01000177.1"/>
</dbReference>